<organism evidence="3 4">
    <name type="scientific">Leptolyngbya foveolarum</name>
    <dbReference type="NCBI Taxonomy" id="47253"/>
    <lineage>
        <taxon>Bacteria</taxon>
        <taxon>Bacillati</taxon>
        <taxon>Cyanobacteriota</taxon>
        <taxon>Cyanophyceae</taxon>
        <taxon>Leptolyngbyales</taxon>
        <taxon>Leptolyngbyaceae</taxon>
        <taxon>Leptolyngbya group</taxon>
        <taxon>Leptolyngbya</taxon>
    </lineage>
</organism>
<feature type="region of interest" description="Disordered" evidence="1">
    <location>
        <begin position="52"/>
        <end position="92"/>
    </location>
</feature>
<protein>
    <submittedName>
        <fullName evidence="3">DUF2945 domain-containing protein</fullName>
    </submittedName>
</protein>
<comment type="caution">
    <text evidence="3">The sequence shown here is derived from an EMBL/GenBank/DDBJ whole genome shotgun (WGS) entry which is preliminary data.</text>
</comment>
<feature type="compositionally biased region" description="Low complexity" evidence="1">
    <location>
        <begin position="1"/>
        <end position="20"/>
    </location>
</feature>
<gene>
    <name evidence="3" type="ORF">DCF25_08105</name>
</gene>
<evidence type="ECO:0000259" key="2">
    <source>
        <dbReference type="Pfam" id="PF11160"/>
    </source>
</evidence>
<dbReference type="Gene3D" id="2.30.30.1060">
    <property type="match status" value="1"/>
</dbReference>
<feature type="region of interest" description="Disordered" evidence="1">
    <location>
        <begin position="1"/>
        <end position="40"/>
    </location>
</feature>
<proteinExistence type="predicted"/>
<feature type="compositionally biased region" description="Basic and acidic residues" evidence="1">
    <location>
        <begin position="78"/>
        <end position="92"/>
    </location>
</feature>
<dbReference type="InterPro" id="IPR021331">
    <property type="entry name" value="Hva1_TUDOR"/>
</dbReference>
<accession>A0A2W4UKC4</accession>
<evidence type="ECO:0000256" key="1">
    <source>
        <dbReference type="SAM" id="MobiDB-lite"/>
    </source>
</evidence>
<reference evidence="4" key="1">
    <citation type="submission" date="2018-04" db="EMBL/GenBank/DDBJ databases">
        <authorList>
            <person name="Cornet L."/>
        </authorList>
    </citation>
    <scope>NUCLEOTIDE SEQUENCE [LARGE SCALE GENOMIC DNA]</scope>
</reference>
<sequence length="92" mass="9816">MSKSSSSDSSSASHSSSSESASDEFKNGDRVKWNTAQGETTGTIKKKLTSETDIKGYTAKATKDEPQYLVESESTGEEAAHKPDALTRARPS</sequence>
<dbReference type="Pfam" id="PF11160">
    <property type="entry name" value="Hva1_TUDOR"/>
    <property type="match status" value="1"/>
</dbReference>
<dbReference type="AlphaFoldDB" id="A0A2W4UKC4"/>
<feature type="domain" description="Hypervirulence associated protein TUDOR" evidence="2">
    <location>
        <begin position="28"/>
        <end position="86"/>
    </location>
</feature>
<reference evidence="3 4" key="2">
    <citation type="submission" date="2018-06" db="EMBL/GenBank/DDBJ databases">
        <title>Metagenomic assembly of (sub)arctic Cyanobacteria and their associated microbiome from non-axenic cultures.</title>
        <authorList>
            <person name="Baurain D."/>
        </authorList>
    </citation>
    <scope>NUCLEOTIDE SEQUENCE [LARGE SCALE GENOMIC DNA]</scope>
    <source>
        <strain evidence="3">ULC129bin1</strain>
    </source>
</reference>
<dbReference type="Proteomes" id="UP000249354">
    <property type="component" value="Unassembled WGS sequence"/>
</dbReference>
<dbReference type="EMBL" id="QBMC01000040">
    <property type="protein sequence ID" value="PZO19647.1"/>
    <property type="molecule type" value="Genomic_DNA"/>
</dbReference>
<evidence type="ECO:0000313" key="3">
    <source>
        <dbReference type="EMBL" id="PZO19647.1"/>
    </source>
</evidence>
<evidence type="ECO:0000313" key="4">
    <source>
        <dbReference type="Proteomes" id="UP000249354"/>
    </source>
</evidence>
<feature type="compositionally biased region" description="Basic and acidic residues" evidence="1">
    <location>
        <begin position="23"/>
        <end position="32"/>
    </location>
</feature>
<name>A0A2W4UKC4_9CYAN</name>